<feature type="transmembrane region" description="Helical" evidence="6">
    <location>
        <begin position="105"/>
        <end position="128"/>
    </location>
</feature>
<evidence type="ECO:0000256" key="4">
    <source>
        <dbReference type="ARBA" id="ARBA00023136"/>
    </source>
</evidence>
<keyword evidence="3 6" id="KW-1133">Transmembrane helix</keyword>
<keyword evidence="2 6" id="KW-0812">Transmembrane</keyword>
<feature type="compositionally biased region" description="Basic and acidic residues" evidence="5">
    <location>
        <begin position="360"/>
        <end position="377"/>
    </location>
</feature>
<feature type="transmembrane region" description="Helical" evidence="6">
    <location>
        <begin position="6"/>
        <end position="29"/>
    </location>
</feature>
<sequence>MFRTYLLPVQAAVTLFPLITALIMVPAAVHGYRRRGRAGGWPVVVFYSFVFYLLAALLQTVMPLPARTSAFCSTTRYAQSPQLEPFGFYTRIASASGGDWSVSTLAGLAVTWTTVLNAVLLLPLGVYLRYYLRLRLLPATALAFATSLFFETTQYTGLWFVYACPYRQFNVDDLILNTTGAVLGWLAAGPLNRLLPANDPDHERARYGGRVTFTRRLLALVTDLAGWLVTWTLITGLLAVAAGVPTGRRYAFVLGSALGLLWFWLVPAFTASSPGKRALRLCIVRPDGSRAGFFRITVRTWVAYAPLALIWLSAAQYTRDALLPAPAGPLVPYAAALTATLLWGRTPLTALLRRNSPPPPHERWSDTVNHAVEDPPRDPVLSAPPIPPQTAFPAGPEDLPATVPAKHSPPDGHGAAPDRHSDRTGAPHGPDTGDPA</sequence>
<evidence type="ECO:0000256" key="1">
    <source>
        <dbReference type="ARBA" id="ARBA00004141"/>
    </source>
</evidence>
<dbReference type="Pfam" id="PF06271">
    <property type="entry name" value="RDD"/>
    <property type="match status" value="1"/>
</dbReference>
<dbReference type="PANTHER" id="PTHR36834:SF1">
    <property type="entry name" value="INTEGRAL MEMBRANE PROTEIN"/>
    <property type="match status" value="1"/>
</dbReference>
<comment type="caution">
    <text evidence="9">The sequence shown here is derived from an EMBL/GenBank/DDBJ whole genome shotgun (WGS) entry which is preliminary data.</text>
</comment>
<feature type="transmembrane region" description="Helical" evidence="6">
    <location>
        <begin position="217"/>
        <end position="244"/>
    </location>
</feature>
<evidence type="ECO:0000256" key="2">
    <source>
        <dbReference type="ARBA" id="ARBA00022692"/>
    </source>
</evidence>
<feature type="transmembrane region" description="Helical" evidence="6">
    <location>
        <begin position="140"/>
        <end position="162"/>
    </location>
</feature>
<accession>A0ABW6LM91</accession>
<keyword evidence="10" id="KW-1185">Reference proteome</keyword>
<dbReference type="EMBL" id="JBIAFP010000017">
    <property type="protein sequence ID" value="MFE9228184.1"/>
    <property type="molecule type" value="Genomic_DNA"/>
</dbReference>
<feature type="transmembrane region" description="Helical" evidence="6">
    <location>
        <begin position="174"/>
        <end position="196"/>
    </location>
</feature>
<dbReference type="InterPro" id="IPR010432">
    <property type="entry name" value="RDD"/>
</dbReference>
<feature type="domain" description="RDD" evidence="8">
    <location>
        <begin position="212"/>
        <end position="312"/>
    </location>
</feature>
<feature type="region of interest" description="Disordered" evidence="5">
    <location>
        <begin position="353"/>
        <end position="436"/>
    </location>
</feature>
<name>A0ABW6LM91_9ACTN</name>
<evidence type="ECO:0000256" key="3">
    <source>
        <dbReference type="ARBA" id="ARBA00022989"/>
    </source>
</evidence>
<evidence type="ECO:0000313" key="10">
    <source>
        <dbReference type="Proteomes" id="UP001601288"/>
    </source>
</evidence>
<keyword evidence="4 6" id="KW-0472">Membrane</keyword>
<dbReference type="InterPro" id="IPR006976">
    <property type="entry name" value="VanZ-like"/>
</dbReference>
<evidence type="ECO:0000259" key="7">
    <source>
        <dbReference type="Pfam" id="PF04892"/>
    </source>
</evidence>
<feature type="compositionally biased region" description="Basic and acidic residues" evidence="5">
    <location>
        <begin position="416"/>
        <end position="425"/>
    </location>
</feature>
<gene>
    <name evidence="9" type="ORF">ACFYM3_26830</name>
</gene>
<organism evidence="9 10">
    <name type="scientific">Streptomyces massasporeus</name>
    <dbReference type="NCBI Taxonomy" id="67324"/>
    <lineage>
        <taxon>Bacteria</taxon>
        <taxon>Bacillati</taxon>
        <taxon>Actinomycetota</taxon>
        <taxon>Actinomycetes</taxon>
        <taxon>Kitasatosporales</taxon>
        <taxon>Streptomycetaceae</taxon>
        <taxon>Streptomyces</taxon>
    </lineage>
</organism>
<feature type="domain" description="VanZ-like" evidence="7">
    <location>
        <begin position="49"/>
        <end position="187"/>
    </location>
</feature>
<dbReference type="RefSeq" id="WP_358285987.1">
    <property type="nucleotide sequence ID" value="NZ_JBEYGJ010000024.1"/>
</dbReference>
<evidence type="ECO:0000259" key="8">
    <source>
        <dbReference type="Pfam" id="PF06271"/>
    </source>
</evidence>
<evidence type="ECO:0000256" key="5">
    <source>
        <dbReference type="SAM" id="MobiDB-lite"/>
    </source>
</evidence>
<feature type="transmembrane region" description="Helical" evidence="6">
    <location>
        <begin position="326"/>
        <end position="344"/>
    </location>
</feature>
<dbReference type="Proteomes" id="UP001601288">
    <property type="component" value="Unassembled WGS sequence"/>
</dbReference>
<comment type="subcellular location">
    <subcellularLocation>
        <location evidence="1">Membrane</location>
        <topology evidence="1">Multi-pass membrane protein</topology>
    </subcellularLocation>
</comment>
<reference evidence="9 10" key="1">
    <citation type="submission" date="2024-10" db="EMBL/GenBank/DDBJ databases">
        <title>The Natural Products Discovery Center: Release of the First 8490 Sequenced Strains for Exploring Actinobacteria Biosynthetic Diversity.</title>
        <authorList>
            <person name="Kalkreuter E."/>
            <person name="Kautsar S.A."/>
            <person name="Yang D."/>
            <person name="Bader C.D."/>
            <person name="Teijaro C.N."/>
            <person name="Fluegel L."/>
            <person name="Davis C.M."/>
            <person name="Simpson J.R."/>
            <person name="Lauterbach L."/>
            <person name="Steele A.D."/>
            <person name="Gui C."/>
            <person name="Meng S."/>
            <person name="Li G."/>
            <person name="Viehrig K."/>
            <person name="Ye F."/>
            <person name="Su P."/>
            <person name="Kiefer A.F."/>
            <person name="Nichols A."/>
            <person name="Cepeda A.J."/>
            <person name="Yan W."/>
            <person name="Fan B."/>
            <person name="Jiang Y."/>
            <person name="Adhikari A."/>
            <person name="Zheng C.-J."/>
            <person name="Schuster L."/>
            <person name="Cowan T.M."/>
            <person name="Smanski M.J."/>
            <person name="Chevrette M.G."/>
            <person name="De Carvalho L.P.S."/>
            <person name="Shen B."/>
        </authorList>
    </citation>
    <scope>NUCLEOTIDE SEQUENCE [LARGE SCALE GENOMIC DNA]</scope>
    <source>
        <strain evidence="9 10">NPDC007066</strain>
    </source>
</reference>
<evidence type="ECO:0000313" key="9">
    <source>
        <dbReference type="EMBL" id="MFE9228184.1"/>
    </source>
</evidence>
<dbReference type="InterPro" id="IPR053150">
    <property type="entry name" value="Teicoplanin_resist-assoc"/>
</dbReference>
<evidence type="ECO:0000256" key="6">
    <source>
        <dbReference type="SAM" id="Phobius"/>
    </source>
</evidence>
<proteinExistence type="predicted"/>
<feature type="transmembrane region" description="Helical" evidence="6">
    <location>
        <begin position="292"/>
        <end position="314"/>
    </location>
</feature>
<feature type="transmembrane region" description="Helical" evidence="6">
    <location>
        <begin position="250"/>
        <end position="271"/>
    </location>
</feature>
<protein>
    <submittedName>
        <fullName evidence="9">VanZ family protein</fullName>
    </submittedName>
</protein>
<dbReference type="Pfam" id="PF04892">
    <property type="entry name" value="VanZ"/>
    <property type="match status" value="1"/>
</dbReference>
<feature type="transmembrane region" description="Helical" evidence="6">
    <location>
        <begin position="41"/>
        <end position="61"/>
    </location>
</feature>
<dbReference type="PANTHER" id="PTHR36834">
    <property type="entry name" value="MEMBRANE PROTEIN-RELATED"/>
    <property type="match status" value="1"/>
</dbReference>